<reference evidence="1" key="2">
    <citation type="journal article" date="2022" name="New Phytol.">
        <title>Evolutionary transition to the ectomycorrhizal habit in the genomes of a hyperdiverse lineage of mushroom-forming fungi.</title>
        <authorList>
            <person name="Looney B."/>
            <person name="Miyauchi S."/>
            <person name="Morin E."/>
            <person name="Drula E."/>
            <person name="Courty P.E."/>
            <person name="Kohler A."/>
            <person name="Kuo A."/>
            <person name="LaButti K."/>
            <person name="Pangilinan J."/>
            <person name="Lipzen A."/>
            <person name="Riley R."/>
            <person name="Andreopoulos W."/>
            <person name="He G."/>
            <person name="Johnson J."/>
            <person name="Nolan M."/>
            <person name="Tritt A."/>
            <person name="Barry K.W."/>
            <person name="Grigoriev I.V."/>
            <person name="Nagy L.G."/>
            <person name="Hibbett D."/>
            <person name="Henrissat B."/>
            <person name="Matheny P.B."/>
            <person name="Labbe J."/>
            <person name="Martin F.M."/>
        </authorList>
    </citation>
    <scope>NUCLEOTIDE SEQUENCE</scope>
    <source>
        <strain evidence="1">FP105234-sp</strain>
    </source>
</reference>
<gene>
    <name evidence="1" type="ORF">FA95DRAFT_1546516</name>
</gene>
<sequence>MAINGTFPNGSANAPVEASSQPTVVGINFGNSYASIAEGLAESIANEDGERQIACAISFHGEETYIGNQAKAQLVKNASNTIVGFRNLLGKKFSELPKDKSTTSAPIIQHPDVPDEPAYKVQVLQASPSPLPPSALTTKTNTPAVSQTATPRSEPAPVDRILTPSEVATIFLKSLLQSAEDFLGKKVEGAVITVPGWFDEKQLAAVRQVAENAGINVLQLLEDAGASAVTTTAGPLADGLNPDRTQLVVDLGASSLSLTLLSIRHGLFHILASSYDSNIGGDQIDDKLIKFFAKEFTKKTKTPLTVCPSTDKADVRAEARLRLALEHTKRTISASPGAATCSVESLKDGLDFTGTINRMRFDMEARSVYSAVYAKAQELLASADLDFLHVDEIVYVGGSASLPGLDETLAQGVQESTVTPFTAGTVIGGGIGDPTTLLARGAALQAKLLAQIGHSGEDEEVRKAFEQGSTWVRAKATTRSIGILFPEESSDAELGGQWIGVIPRETAVPARRNIAFDVDLGEDGGPHRVGFEVWEVKEGVKVEKVKPPKDEDEEPLDEDEEEEEIEVKEKTIEKEGYLASVVVETKNAKKQKGRWRTRLEVQFLLGADGSVEVSAWEVGTAVSGEKASVSVPPL</sequence>
<dbReference type="Proteomes" id="UP000814033">
    <property type="component" value="Unassembled WGS sequence"/>
</dbReference>
<dbReference type="EMBL" id="MU276022">
    <property type="protein sequence ID" value="KAI0043341.1"/>
    <property type="molecule type" value="Genomic_DNA"/>
</dbReference>
<comment type="caution">
    <text evidence="1">The sequence shown here is derived from an EMBL/GenBank/DDBJ whole genome shotgun (WGS) entry which is preliminary data.</text>
</comment>
<reference evidence="1" key="1">
    <citation type="submission" date="2021-02" db="EMBL/GenBank/DDBJ databases">
        <authorList>
            <consortium name="DOE Joint Genome Institute"/>
            <person name="Ahrendt S."/>
            <person name="Looney B.P."/>
            <person name="Miyauchi S."/>
            <person name="Morin E."/>
            <person name="Drula E."/>
            <person name="Courty P.E."/>
            <person name="Chicoki N."/>
            <person name="Fauchery L."/>
            <person name="Kohler A."/>
            <person name="Kuo A."/>
            <person name="Labutti K."/>
            <person name="Pangilinan J."/>
            <person name="Lipzen A."/>
            <person name="Riley R."/>
            <person name="Andreopoulos W."/>
            <person name="He G."/>
            <person name="Johnson J."/>
            <person name="Barry K.W."/>
            <person name="Grigoriev I.V."/>
            <person name="Nagy L."/>
            <person name="Hibbett D."/>
            <person name="Henrissat B."/>
            <person name="Matheny P.B."/>
            <person name="Labbe J."/>
            <person name="Martin F."/>
        </authorList>
    </citation>
    <scope>NUCLEOTIDE SEQUENCE</scope>
    <source>
        <strain evidence="1">FP105234-sp</strain>
    </source>
</reference>
<protein>
    <submittedName>
        <fullName evidence="1">Actin-like ATPase domain-containing protein</fullName>
    </submittedName>
</protein>
<proteinExistence type="predicted"/>
<evidence type="ECO:0000313" key="2">
    <source>
        <dbReference type="Proteomes" id="UP000814033"/>
    </source>
</evidence>
<keyword evidence="2" id="KW-1185">Reference proteome</keyword>
<name>A0ACB8RHZ1_9AGAM</name>
<evidence type="ECO:0000313" key="1">
    <source>
        <dbReference type="EMBL" id="KAI0043341.1"/>
    </source>
</evidence>
<organism evidence="1 2">
    <name type="scientific">Auriscalpium vulgare</name>
    <dbReference type="NCBI Taxonomy" id="40419"/>
    <lineage>
        <taxon>Eukaryota</taxon>
        <taxon>Fungi</taxon>
        <taxon>Dikarya</taxon>
        <taxon>Basidiomycota</taxon>
        <taxon>Agaricomycotina</taxon>
        <taxon>Agaricomycetes</taxon>
        <taxon>Russulales</taxon>
        <taxon>Auriscalpiaceae</taxon>
        <taxon>Auriscalpium</taxon>
    </lineage>
</organism>
<accession>A0ACB8RHZ1</accession>